<evidence type="ECO:0000313" key="1">
    <source>
        <dbReference type="EMBL" id="VDO09913.1"/>
    </source>
</evidence>
<dbReference type="EMBL" id="UZAF01002052">
    <property type="protein sequence ID" value="VDO09913.1"/>
    <property type="molecule type" value="Genomic_DNA"/>
</dbReference>
<proteinExistence type="predicted"/>
<keyword evidence="2" id="KW-1185">Reference proteome</keyword>
<organism evidence="3">
    <name type="scientific">Haemonchus placei</name>
    <name type="common">Barber's pole worm</name>
    <dbReference type="NCBI Taxonomy" id="6290"/>
    <lineage>
        <taxon>Eukaryota</taxon>
        <taxon>Metazoa</taxon>
        <taxon>Ecdysozoa</taxon>
        <taxon>Nematoda</taxon>
        <taxon>Chromadorea</taxon>
        <taxon>Rhabditida</taxon>
        <taxon>Rhabditina</taxon>
        <taxon>Rhabditomorpha</taxon>
        <taxon>Strongyloidea</taxon>
        <taxon>Trichostrongylidae</taxon>
        <taxon>Haemonchus</taxon>
    </lineage>
</organism>
<protein>
    <submittedName>
        <fullName evidence="1 3">Uncharacterized protein</fullName>
    </submittedName>
</protein>
<dbReference type="AlphaFoldDB" id="A0A0N4VW51"/>
<gene>
    <name evidence="1" type="ORF">HPLM_LOCUS1517</name>
</gene>
<evidence type="ECO:0000313" key="3">
    <source>
        <dbReference type="WBParaSite" id="HPLM_0000152101-mRNA-1"/>
    </source>
</evidence>
<reference evidence="3" key="1">
    <citation type="submission" date="2017-02" db="UniProtKB">
        <authorList>
            <consortium name="WormBaseParasite"/>
        </authorList>
    </citation>
    <scope>IDENTIFICATION</scope>
</reference>
<sequence>MPLRIDINYGQMAAFHTPSAVNTAATGNQFMRISS</sequence>
<dbReference type="WBParaSite" id="HPLM_0000152101-mRNA-1">
    <property type="protein sequence ID" value="HPLM_0000152101-mRNA-1"/>
    <property type="gene ID" value="HPLM_0000152101"/>
</dbReference>
<name>A0A0N4VW51_HAEPC</name>
<accession>A0A0N4VW51</accession>
<evidence type="ECO:0000313" key="2">
    <source>
        <dbReference type="Proteomes" id="UP000268014"/>
    </source>
</evidence>
<dbReference type="Proteomes" id="UP000268014">
    <property type="component" value="Unassembled WGS sequence"/>
</dbReference>
<reference evidence="1 2" key="2">
    <citation type="submission" date="2018-11" db="EMBL/GenBank/DDBJ databases">
        <authorList>
            <consortium name="Pathogen Informatics"/>
        </authorList>
    </citation>
    <scope>NUCLEOTIDE SEQUENCE [LARGE SCALE GENOMIC DNA]</scope>
    <source>
        <strain evidence="1 2">MHpl1</strain>
    </source>
</reference>